<name>A0AAU8DNY9_9ACTN</name>
<keyword evidence="1" id="KW-0472">Membrane</keyword>
<evidence type="ECO:0000256" key="1">
    <source>
        <dbReference type="SAM" id="Phobius"/>
    </source>
</evidence>
<evidence type="ECO:0000313" key="2">
    <source>
        <dbReference type="EMBL" id="XCG63385.1"/>
    </source>
</evidence>
<dbReference type="RefSeq" id="WP_353649000.1">
    <property type="nucleotide sequence ID" value="NZ_CP159218.1"/>
</dbReference>
<organism evidence="2">
    <name type="scientific">Nakamurella sp. A5-74</name>
    <dbReference type="NCBI Taxonomy" id="3158264"/>
    <lineage>
        <taxon>Bacteria</taxon>
        <taxon>Bacillati</taxon>
        <taxon>Actinomycetota</taxon>
        <taxon>Actinomycetes</taxon>
        <taxon>Nakamurellales</taxon>
        <taxon>Nakamurellaceae</taxon>
        <taxon>Nakamurella</taxon>
    </lineage>
</organism>
<reference evidence="2" key="1">
    <citation type="submission" date="2024-05" db="EMBL/GenBank/DDBJ databases">
        <authorList>
            <person name="Cai S.Y."/>
            <person name="Jin L.M."/>
            <person name="Li H.R."/>
        </authorList>
    </citation>
    <scope>NUCLEOTIDE SEQUENCE</scope>
    <source>
        <strain evidence="2">A5-74</strain>
    </source>
</reference>
<protein>
    <recommendedName>
        <fullName evidence="3">DUF2970 domain-containing protein</fullName>
    </recommendedName>
</protein>
<evidence type="ECO:0008006" key="3">
    <source>
        <dbReference type="Google" id="ProtNLM"/>
    </source>
</evidence>
<feature type="transmembrane region" description="Helical" evidence="1">
    <location>
        <begin position="39"/>
        <end position="59"/>
    </location>
</feature>
<dbReference type="EMBL" id="CP159218">
    <property type="protein sequence ID" value="XCG63385.1"/>
    <property type="molecule type" value="Genomic_DNA"/>
</dbReference>
<gene>
    <name evidence="2" type="ORF">ABLG96_19650</name>
</gene>
<sequence>MSDPRPKIILQAHATRSAVALALLLHGHDRSPREAKKPMSALIAGLVLAVVIVVGFYVASRLGSLPKK</sequence>
<dbReference type="AlphaFoldDB" id="A0AAU8DNY9"/>
<accession>A0AAU8DNY9</accession>
<keyword evidence="1" id="KW-1133">Transmembrane helix</keyword>
<proteinExistence type="predicted"/>
<keyword evidence="1" id="KW-0812">Transmembrane</keyword>